<name>A0ABR3FDT5_9AGAR</name>
<reference evidence="2 3" key="1">
    <citation type="submission" date="2024-02" db="EMBL/GenBank/DDBJ databases">
        <title>A draft genome for the cacao thread blight pathogen Marasmius crinis-equi.</title>
        <authorList>
            <person name="Cohen S.P."/>
            <person name="Baruah I.K."/>
            <person name="Amoako-Attah I."/>
            <person name="Bukari Y."/>
            <person name="Meinhardt L.W."/>
            <person name="Bailey B.A."/>
        </authorList>
    </citation>
    <scope>NUCLEOTIDE SEQUENCE [LARGE SCALE GENOMIC DNA]</scope>
    <source>
        <strain evidence="2 3">GH-76</strain>
    </source>
</reference>
<evidence type="ECO:0000313" key="3">
    <source>
        <dbReference type="Proteomes" id="UP001465976"/>
    </source>
</evidence>
<gene>
    <name evidence="2" type="ORF">V5O48_008464</name>
</gene>
<comment type="caution">
    <text evidence="2">The sequence shown here is derived from an EMBL/GenBank/DDBJ whole genome shotgun (WGS) entry which is preliminary data.</text>
</comment>
<dbReference type="Proteomes" id="UP001465976">
    <property type="component" value="Unassembled WGS sequence"/>
</dbReference>
<evidence type="ECO:0000256" key="1">
    <source>
        <dbReference type="SAM" id="MobiDB-lite"/>
    </source>
</evidence>
<protein>
    <submittedName>
        <fullName evidence="2">Uncharacterized protein</fullName>
    </submittedName>
</protein>
<dbReference type="EMBL" id="JBAHYK010000499">
    <property type="protein sequence ID" value="KAL0573487.1"/>
    <property type="molecule type" value="Genomic_DNA"/>
</dbReference>
<proteinExistence type="predicted"/>
<feature type="region of interest" description="Disordered" evidence="1">
    <location>
        <begin position="70"/>
        <end position="123"/>
    </location>
</feature>
<feature type="compositionally biased region" description="Acidic residues" evidence="1">
    <location>
        <begin position="86"/>
        <end position="96"/>
    </location>
</feature>
<sequence>MAVWDSSPSDICDMAPLELTVDGSTGTCSWSFPPARCTTQSSVSDPFSEDSQVKETVFVRALWMDRSDGAIASGPPDVRFGGNEAGESDDKDDDENNGNFRGREGDTQGLFSPPGSSASYSSFSAPPGSGYSAKSYSRFDSAGLTDAISSEFNLCFSVNDFDGVNHPCHVINKFALMLISEIDSFLFEEGCIAISHDNDWISIVRDSEEPFPTKTEIIVRMCSKFKFVVEQDVIYTASLTEGEAILLQECLSPIAQTNYQGTAIKALVQFRESQVLVSVVPTPPPSTPPSTDEGESQRVRVMNEAPSQDSDVSDDAAPALSKSLMHFKAGGESTLLPCDNEAGVSPYAWHATQLPSTIPFPELCDHSSASCKSSPCWKQYPSSRFPNWTPSQALRDRIHKAIKDPISNERPCMIYAADVDDNGYISNAGERTVSADPEDADKFWGEVISEKVGLFSSEVELTLTFTTPHS</sequence>
<accession>A0ABR3FDT5</accession>
<keyword evidence="3" id="KW-1185">Reference proteome</keyword>
<feature type="compositionally biased region" description="Low complexity" evidence="1">
    <location>
        <begin position="111"/>
        <end position="123"/>
    </location>
</feature>
<organism evidence="2 3">
    <name type="scientific">Marasmius crinis-equi</name>
    <dbReference type="NCBI Taxonomy" id="585013"/>
    <lineage>
        <taxon>Eukaryota</taxon>
        <taxon>Fungi</taxon>
        <taxon>Dikarya</taxon>
        <taxon>Basidiomycota</taxon>
        <taxon>Agaricomycotina</taxon>
        <taxon>Agaricomycetes</taxon>
        <taxon>Agaricomycetidae</taxon>
        <taxon>Agaricales</taxon>
        <taxon>Marasmiineae</taxon>
        <taxon>Marasmiaceae</taxon>
        <taxon>Marasmius</taxon>
    </lineage>
</organism>
<evidence type="ECO:0000313" key="2">
    <source>
        <dbReference type="EMBL" id="KAL0573487.1"/>
    </source>
</evidence>